<name>A0A0D2A809_9PEZI</name>
<gene>
    <name evidence="2" type="ORF">PV09_05943</name>
</gene>
<dbReference type="VEuPathDB" id="FungiDB:PV09_05943"/>
<organism evidence="2 3">
    <name type="scientific">Verruconis gallopava</name>
    <dbReference type="NCBI Taxonomy" id="253628"/>
    <lineage>
        <taxon>Eukaryota</taxon>
        <taxon>Fungi</taxon>
        <taxon>Dikarya</taxon>
        <taxon>Ascomycota</taxon>
        <taxon>Pezizomycotina</taxon>
        <taxon>Dothideomycetes</taxon>
        <taxon>Pleosporomycetidae</taxon>
        <taxon>Venturiales</taxon>
        <taxon>Sympoventuriaceae</taxon>
        <taxon>Verruconis</taxon>
    </lineage>
</organism>
<evidence type="ECO:0000256" key="1">
    <source>
        <dbReference type="SAM" id="MobiDB-lite"/>
    </source>
</evidence>
<evidence type="ECO:0000313" key="3">
    <source>
        <dbReference type="Proteomes" id="UP000053259"/>
    </source>
</evidence>
<evidence type="ECO:0000313" key="2">
    <source>
        <dbReference type="EMBL" id="KIW02893.1"/>
    </source>
</evidence>
<dbReference type="EMBL" id="KN847547">
    <property type="protein sequence ID" value="KIW02893.1"/>
    <property type="molecule type" value="Genomic_DNA"/>
</dbReference>
<accession>A0A0D2A809</accession>
<dbReference type="InParanoid" id="A0A0D2A809"/>
<sequence>MIGEIPKRSMSFKKENNGAIPQAITNAWANYRHSECTWQGARPLIQKAKTPFERHQDITPDVPGAPPPGAFPGAPALPGSIRRQWEETLLKREQESGFEMNVSLSSMGHVRGYHYKPDPESQRARGLFSMSVECLAQTGNEEDRRKAAEMWQIKGLYEPCPRRTRCWSGTQEIDSRDIRPLSRAKSMTLRPSDSISMLVRDDSEPLPARSLSVVSHSEKRRPAYSRYRTHFGRPSWPDEDRRNPCGIFRALEDVLYSQTHRFKDIDGNMVRRERLHSEISTSRPVPRTSRVRHDLHSGHCIGRSFSVLSVSNLAPLQEEESANEAHVASAPDYRDSERIAHSLRGHFEDGRRERYRGGSSLSCYSHARTSSLPSAISPKLSNELRPCSRLSSTEGLHSPERIKGSMMEAIHSVVS</sequence>
<dbReference type="GeneID" id="27313916"/>
<dbReference type="HOGENOM" id="CLU_662578_0_0_1"/>
<feature type="region of interest" description="Disordered" evidence="1">
    <location>
        <begin position="55"/>
        <end position="78"/>
    </location>
</feature>
<reference evidence="2 3" key="1">
    <citation type="submission" date="2015-01" db="EMBL/GenBank/DDBJ databases">
        <title>The Genome Sequence of Ochroconis gallopava CBS43764.</title>
        <authorList>
            <consortium name="The Broad Institute Genomics Platform"/>
            <person name="Cuomo C."/>
            <person name="de Hoog S."/>
            <person name="Gorbushina A."/>
            <person name="Stielow B."/>
            <person name="Teixiera M."/>
            <person name="Abouelleil A."/>
            <person name="Chapman S.B."/>
            <person name="Priest M."/>
            <person name="Young S.K."/>
            <person name="Wortman J."/>
            <person name="Nusbaum C."/>
            <person name="Birren B."/>
        </authorList>
    </citation>
    <scope>NUCLEOTIDE SEQUENCE [LARGE SCALE GENOMIC DNA]</scope>
    <source>
        <strain evidence="2 3">CBS 43764</strain>
    </source>
</reference>
<dbReference type="RefSeq" id="XP_016212762.1">
    <property type="nucleotide sequence ID" value="XM_016359513.1"/>
</dbReference>
<dbReference type="AlphaFoldDB" id="A0A0D2A809"/>
<dbReference type="Proteomes" id="UP000053259">
    <property type="component" value="Unassembled WGS sequence"/>
</dbReference>
<proteinExistence type="predicted"/>
<protein>
    <submittedName>
        <fullName evidence="2">Uncharacterized protein</fullName>
    </submittedName>
</protein>
<keyword evidence="3" id="KW-1185">Reference proteome</keyword>